<name>A0A4D6SRZ5_9HYME</name>
<keyword evidence="1" id="KW-0812">Transmembrane</keyword>
<protein>
    <submittedName>
        <fullName evidence="2">ATP synthase F0 subunit 8</fullName>
    </submittedName>
</protein>
<reference evidence="2" key="1">
    <citation type="journal article" date="2019" name="Int. J. Biol. Macromol.">
        <title>Characterization of mitochondrial genomes of three Andrena bees (Apoidea: Andrenidae) and insights into the phylogenetics.</title>
        <authorList>
            <person name="He B."/>
            <person name="Su T."/>
            <person name="Niu Z."/>
            <person name="Zhou Z."/>
            <person name="Gu Z."/>
            <person name="Huang D."/>
        </authorList>
    </citation>
    <scope>NUCLEOTIDE SEQUENCE</scope>
</reference>
<evidence type="ECO:0000256" key="1">
    <source>
        <dbReference type="SAM" id="Phobius"/>
    </source>
</evidence>
<keyword evidence="2" id="KW-0496">Mitochondrion</keyword>
<keyword evidence="1" id="KW-0472">Membrane</keyword>
<gene>
    <name evidence="2" type="primary">ATP8</name>
</gene>
<dbReference type="EMBL" id="MH982581">
    <property type="protein sequence ID" value="QCG69826.1"/>
    <property type="molecule type" value="Genomic_DNA"/>
</dbReference>
<accession>A0A4D6SRZ5</accession>
<organism evidence="2">
    <name type="scientific">Andrena hunanensis</name>
    <dbReference type="NCBI Taxonomy" id="2572773"/>
    <lineage>
        <taxon>Eukaryota</taxon>
        <taxon>Metazoa</taxon>
        <taxon>Ecdysozoa</taxon>
        <taxon>Arthropoda</taxon>
        <taxon>Hexapoda</taxon>
        <taxon>Insecta</taxon>
        <taxon>Pterygota</taxon>
        <taxon>Neoptera</taxon>
        <taxon>Endopterygota</taxon>
        <taxon>Hymenoptera</taxon>
        <taxon>Apocrita</taxon>
        <taxon>Aculeata</taxon>
        <taxon>Apoidea</taxon>
        <taxon>Anthophila</taxon>
        <taxon>Andrenidae</taxon>
        <taxon>Andreninae</taxon>
        <taxon>Andrena</taxon>
    </lineage>
</organism>
<dbReference type="AlphaFoldDB" id="A0A4D6SRZ5"/>
<geneLocation type="mitochondrion" evidence="2"/>
<evidence type="ECO:0000313" key="2">
    <source>
        <dbReference type="EMBL" id="QCG69826.1"/>
    </source>
</evidence>
<proteinExistence type="predicted"/>
<sequence>MPQMKPMMWMTMMLMSIVMIMSMIITNYFTTMETKVSMYNKKPKLIKWKW</sequence>
<feature type="transmembrane region" description="Helical" evidence="1">
    <location>
        <begin position="7"/>
        <end position="29"/>
    </location>
</feature>
<keyword evidence="1" id="KW-1133">Transmembrane helix</keyword>